<dbReference type="PROSITE" id="PS51330">
    <property type="entry name" value="DHFR_2"/>
    <property type="match status" value="1"/>
</dbReference>
<dbReference type="PRINTS" id="PR00070">
    <property type="entry name" value="DHFR"/>
</dbReference>
<dbReference type="CDD" id="cd00209">
    <property type="entry name" value="DHFR"/>
    <property type="match status" value="1"/>
</dbReference>
<evidence type="ECO:0000256" key="4">
    <source>
        <dbReference type="ARBA" id="ARBA00022857"/>
    </source>
</evidence>
<feature type="domain" description="DHFR" evidence="7">
    <location>
        <begin position="1"/>
        <end position="173"/>
    </location>
</feature>
<proteinExistence type="inferred from homology"/>
<dbReference type="Pfam" id="PF00186">
    <property type="entry name" value="DHFR_1"/>
    <property type="match status" value="1"/>
</dbReference>
<dbReference type="InterPro" id="IPR017925">
    <property type="entry name" value="DHFR_CS"/>
</dbReference>
<evidence type="ECO:0000256" key="3">
    <source>
        <dbReference type="ARBA" id="ARBA00022563"/>
    </source>
</evidence>
<dbReference type="PANTHER" id="PTHR48069:SF3">
    <property type="entry name" value="DIHYDROFOLATE REDUCTASE"/>
    <property type="match status" value="1"/>
</dbReference>
<reference evidence="8 9" key="1">
    <citation type="submission" date="2018-11" db="EMBL/GenBank/DDBJ databases">
        <authorList>
            <person name="Teng T."/>
        </authorList>
    </citation>
    <scope>NUCLEOTIDE SEQUENCE [LARGE SCALE GENOMIC DNA]</scope>
</reference>
<comment type="pathway">
    <text evidence="1">Cofactor biosynthesis; tetrahydrofolate biosynthesis; 5,6,7,8-tetrahydrofolate from 7,8-dihydrofolate: step 1/1.</text>
</comment>
<keyword evidence="3" id="KW-0554">One-carbon metabolism</keyword>
<evidence type="ECO:0000256" key="6">
    <source>
        <dbReference type="RuleBase" id="RU004474"/>
    </source>
</evidence>
<dbReference type="Proteomes" id="UP000289169">
    <property type="component" value="Segment"/>
</dbReference>
<evidence type="ECO:0000256" key="5">
    <source>
        <dbReference type="ARBA" id="ARBA00023002"/>
    </source>
</evidence>
<accession>A0A410T5I6</accession>
<evidence type="ECO:0000259" key="7">
    <source>
        <dbReference type="PROSITE" id="PS51330"/>
    </source>
</evidence>
<protein>
    <recommendedName>
        <fullName evidence="2">dihydrofolate reductase</fullName>
        <ecNumber evidence="2">1.5.1.3</ecNumber>
    </recommendedName>
</protein>
<sequence>MIQLVFAHCGTAFGSHDSMPWPHISQDFKNFKKWTTNTKLVMGAKTFMSLPGLLPDRDHIVACNFSRTAPKTKDGSKAYRYANIDHIYDRLEEWSKDELETYSIIGGAELLKIALPYANIVYESQLVLKPTKEITQHLSKDFLIACQTFGMIQDINFWNISPGIQLVETIRSL</sequence>
<dbReference type="GO" id="GO:0004146">
    <property type="term" value="F:dihydrofolate reductase activity"/>
    <property type="evidence" value="ECO:0007669"/>
    <property type="project" value="UniProtKB-EC"/>
</dbReference>
<dbReference type="InterPro" id="IPR024072">
    <property type="entry name" value="DHFR-like_dom_sf"/>
</dbReference>
<comment type="similarity">
    <text evidence="6">Belongs to the dihydrofolate reductase family.</text>
</comment>
<dbReference type="GO" id="GO:0046654">
    <property type="term" value="P:tetrahydrofolate biosynthetic process"/>
    <property type="evidence" value="ECO:0007669"/>
    <property type="project" value="InterPro"/>
</dbReference>
<organism evidence="8 9">
    <name type="scientific">Acinetobacter phage Henu6</name>
    <dbReference type="NCBI Taxonomy" id="2500136"/>
    <lineage>
        <taxon>Viruses</taxon>
        <taxon>Duplodnaviria</taxon>
        <taxon>Heunggongvirae</taxon>
        <taxon>Uroviricota</taxon>
        <taxon>Caudoviricetes</taxon>
        <taxon>Pantevenvirales</taxon>
        <taxon>Straboviridae</taxon>
        <taxon>Twarogvirinae</taxon>
        <taxon>Zedzedvirus</taxon>
        <taxon>Zedzedvirus zz1</taxon>
    </lineage>
</organism>
<dbReference type="Gene3D" id="3.40.430.10">
    <property type="entry name" value="Dihydrofolate Reductase, subunit A"/>
    <property type="match status" value="1"/>
</dbReference>
<keyword evidence="4" id="KW-0521">NADP</keyword>
<dbReference type="GO" id="GO:0006730">
    <property type="term" value="P:one-carbon metabolic process"/>
    <property type="evidence" value="ECO:0007669"/>
    <property type="project" value="UniProtKB-KW"/>
</dbReference>
<dbReference type="GO" id="GO:0046452">
    <property type="term" value="P:dihydrofolate metabolic process"/>
    <property type="evidence" value="ECO:0007669"/>
    <property type="project" value="TreeGrafter"/>
</dbReference>
<dbReference type="InterPro" id="IPR001796">
    <property type="entry name" value="DHFR_dom"/>
</dbReference>
<dbReference type="InterPro" id="IPR012259">
    <property type="entry name" value="DHFR"/>
</dbReference>
<evidence type="ECO:0000256" key="2">
    <source>
        <dbReference type="ARBA" id="ARBA00012856"/>
    </source>
</evidence>
<dbReference type="PROSITE" id="PS00075">
    <property type="entry name" value="DHFR_1"/>
    <property type="match status" value="1"/>
</dbReference>
<keyword evidence="5" id="KW-0560">Oxidoreductase</keyword>
<name>A0A410T5I6_9CAUD</name>
<dbReference type="PANTHER" id="PTHR48069">
    <property type="entry name" value="DIHYDROFOLATE REDUCTASE"/>
    <property type="match status" value="1"/>
</dbReference>
<dbReference type="GO" id="GO:0050661">
    <property type="term" value="F:NADP binding"/>
    <property type="evidence" value="ECO:0007669"/>
    <property type="project" value="InterPro"/>
</dbReference>
<dbReference type="EC" id="1.5.1.3" evidence="2"/>
<dbReference type="EMBL" id="MK240351">
    <property type="protein sequence ID" value="QAU03886.1"/>
    <property type="molecule type" value="Genomic_DNA"/>
</dbReference>
<gene>
    <name evidence="8" type="ORF">Henu6_gp43</name>
</gene>
<evidence type="ECO:0000313" key="8">
    <source>
        <dbReference type="EMBL" id="QAU03886.1"/>
    </source>
</evidence>
<dbReference type="SUPFAM" id="SSF53597">
    <property type="entry name" value="Dihydrofolate reductase-like"/>
    <property type="match status" value="1"/>
</dbReference>
<evidence type="ECO:0000256" key="1">
    <source>
        <dbReference type="ARBA" id="ARBA00004903"/>
    </source>
</evidence>
<dbReference type="GO" id="GO:0046655">
    <property type="term" value="P:folic acid metabolic process"/>
    <property type="evidence" value="ECO:0007669"/>
    <property type="project" value="TreeGrafter"/>
</dbReference>
<evidence type="ECO:0000313" key="9">
    <source>
        <dbReference type="Proteomes" id="UP000289169"/>
    </source>
</evidence>